<dbReference type="Proteomes" id="UP000541610">
    <property type="component" value="Unassembled WGS sequence"/>
</dbReference>
<feature type="domain" description="RING-type" evidence="6">
    <location>
        <begin position="117"/>
        <end position="168"/>
    </location>
</feature>
<organism evidence="8 9">
    <name type="scientific">Perkinsus olseni</name>
    <name type="common">Perkinsus atlanticus</name>
    <dbReference type="NCBI Taxonomy" id="32597"/>
    <lineage>
        <taxon>Eukaryota</taxon>
        <taxon>Sar</taxon>
        <taxon>Alveolata</taxon>
        <taxon>Perkinsozoa</taxon>
        <taxon>Perkinsea</taxon>
        <taxon>Perkinsida</taxon>
        <taxon>Perkinsidae</taxon>
        <taxon>Perkinsus</taxon>
    </lineage>
</organism>
<dbReference type="Pfam" id="PF13499">
    <property type="entry name" value="EF-hand_7"/>
    <property type="match status" value="2"/>
</dbReference>
<dbReference type="GO" id="GO:0005509">
    <property type="term" value="F:calcium ion binding"/>
    <property type="evidence" value="ECO:0007669"/>
    <property type="project" value="InterPro"/>
</dbReference>
<dbReference type="InterPro" id="IPR018247">
    <property type="entry name" value="EF_Hand_1_Ca_BS"/>
</dbReference>
<dbReference type="InterPro" id="IPR013083">
    <property type="entry name" value="Znf_RING/FYVE/PHD"/>
</dbReference>
<dbReference type="EMBL" id="JABANP010000557">
    <property type="protein sequence ID" value="KAF4680944.1"/>
    <property type="molecule type" value="Genomic_DNA"/>
</dbReference>
<dbReference type="OrthoDB" id="418675at2759"/>
<gene>
    <name evidence="8" type="ORF">FOZ60_012759</name>
</gene>
<dbReference type="InterPro" id="IPR011992">
    <property type="entry name" value="EF-hand-dom_pair"/>
</dbReference>
<evidence type="ECO:0000256" key="5">
    <source>
        <dbReference type="SAM" id="MobiDB-lite"/>
    </source>
</evidence>
<dbReference type="Gene3D" id="1.10.238.10">
    <property type="entry name" value="EF-hand"/>
    <property type="match status" value="2"/>
</dbReference>
<evidence type="ECO:0000259" key="6">
    <source>
        <dbReference type="PROSITE" id="PS50089"/>
    </source>
</evidence>
<dbReference type="GO" id="GO:0008270">
    <property type="term" value="F:zinc ion binding"/>
    <property type="evidence" value="ECO:0007669"/>
    <property type="project" value="UniProtKB-KW"/>
</dbReference>
<dbReference type="InterPro" id="IPR001841">
    <property type="entry name" value="Znf_RING"/>
</dbReference>
<dbReference type="Gene3D" id="3.30.40.10">
    <property type="entry name" value="Zinc/RING finger domain, C3HC4 (zinc finger)"/>
    <property type="match status" value="1"/>
</dbReference>
<evidence type="ECO:0000256" key="2">
    <source>
        <dbReference type="ARBA" id="ARBA00022737"/>
    </source>
</evidence>
<dbReference type="PROSITE" id="PS50089">
    <property type="entry name" value="ZF_RING_2"/>
    <property type="match status" value="1"/>
</dbReference>
<evidence type="ECO:0000313" key="8">
    <source>
        <dbReference type="EMBL" id="KAF4680944.1"/>
    </source>
</evidence>
<feature type="domain" description="EF-hand" evidence="7">
    <location>
        <begin position="179"/>
        <end position="214"/>
    </location>
</feature>
<proteinExistence type="predicted"/>
<dbReference type="AlphaFoldDB" id="A0A7J6NB11"/>
<sequence>MNPYSTPSYDTNRWGSSRPSNPRPAPMVNATVLSVGGRPVQGSRPSNGVVYDINGNVVSTGSGPSPYPTVLGTIIQPSAPPAPLQVPSSNPQSGIPSAPSNMSLLYTSSKAEEHAECAVCYDTLPGKANAPVCVLTGPDGRRVCPHYFHVDCVNYMLSSGQNLCPLCRTPYRGYLPIPDIDKDPKAWFRAVDLNGDGKLDKQEVMFVLKSTLPINYQRLEKDFDKLFRRWDASGDGYIQYRELMGPGGLVNFVRSNFRRNTKDLACVMGAMPSLRNDKAGWFKYWDEDGNGVLDKEEVTRALIKTFGWQRDSLEQNSTARMVIDALWSDFDTDGDGTIDSREFCRSGSGLADTFLANTPAA</sequence>
<evidence type="ECO:0000256" key="4">
    <source>
        <dbReference type="PROSITE-ProRule" id="PRU00175"/>
    </source>
</evidence>
<evidence type="ECO:0000313" key="9">
    <source>
        <dbReference type="Proteomes" id="UP000541610"/>
    </source>
</evidence>
<dbReference type="InterPro" id="IPR039647">
    <property type="entry name" value="EF_hand_pair_protein_CML-like"/>
</dbReference>
<name>A0A7J6NB11_PEROL</name>
<evidence type="ECO:0000256" key="1">
    <source>
        <dbReference type="ARBA" id="ARBA00022723"/>
    </source>
</evidence>
<dbReference type="SMART" id="SM00054">
    <property type="entry name" value="EFh"/>
    <property type="match status" value="4"/>
</dbReference>
<feature type="region of interest" description="Disordered" evidence="5">
    <location>
        <begin position="1"/>
        <end position="27"/>
    </location>
</feature>
<accession>A0A7J6NB11</accession>
<dbReference type="SUPFAM" id="SSF57850">
    <property type="entry name" value="RING/U-box"/>
    <property type="match status" value="1"/>
</dbReference>
<keyword evidence="4" id="KW-0863">Zinc-finger</keyword>
<keyword evidence="2" id="KW-0677">Repeat</keyword>
<feature type="compositionally biased region" description="Polar residues" evidence="5">
    <location>
        <begin position="1"/>
        <end position="20"/>
    </location>
</feature>
<dbReference type="InterPro" id="IPR002048">
    <property type="entry name" value="EF_hand_dom"/>
</dbReference>
<feature type="domain" description="EF-hand" evidence="7">
    <location>
        <begin position="318"/>
        <end position="353"/>
    </location>
</feature>
<comment type="caution">
    <text evidence="8">The sequence shown here is derived from an EMBL/GenBank/DDBJ whole genome shotgun (WGS) entry which is preliminary data.</text>
</comment>
<keyword evidence="4" id="KW-0862">Zinc</keyword>
<evidence type="ECO:0000259" key="7">
    <source>
        <dbReference type="PROSITE" id="PS50222"/>
    </source>
</evidence>
<dbReference type="PROSITE" id="PS00018">
    <property type="entry name" value="EF_HAND_1"/>
    <property type="match status" value="4"/>
</dbReference>
<dbReference type="SUPFAM" id="SSF47473">
    <property type="entry name" value="EF-hand"/>
    <property type="match status" value="1"/>
</dbReference>
<dbReference type="PROSITE" id="PS50222">
    <property type="entry name" value="EF_HAND_2"/>
    <property type="match status" value="3"/>
</dbReference>
<feature type="domain" description="EF-hand" evidence="7">
    <location>
        <begin position="282"/>
        <end position="308"/>
    </location>
</feature>
<keyword evidence="1" id="KW-0479">Metal-binding</keyword>
<protein>
    <submittedName>
        <fullName evidence="8">Uncharacterized protein</fullName>
    </submittedName>
</protein>
<evidence type="ECO:0000256" key="3">
    <source>
        <dbReference type="ARBA" id="ARBA00022837"/>
    </source>
</evidence>
<keyword evidence="3" id="KW-0106">Calcium</keyword>
<dbReference type="PANTHER" id="PTHR10891">
    <property type="entry name" value="EF-HAND CALCIUM-BINDING DOMAIN CONTAINING PROTEIN"/>
    <property type="match status" value="1"/>
</dbReference>
<reference evidence="8 9" key="1">
    <citation type="submission" date="2020-04" db="EMBL/GenBank/DDBJ databases">
        <title>Perkinsus olseni comparative genomics.</title>
        <authorList>
            <person name="Bogema D.R."/>
        </authorList>
    </citation>
    <scope>NUCLEOTIDE SEQUENCE [LARGE SCALE GENOMIC DNA]</scope>
    <source>
        <strain evidence="8">00978-12</strain>
    </source>
</reference>